<keyword evidence="2" id="KW-1185">Reference proteome</keyword>
<evidence type="ECO:0000313" key="2">
    <source>
        <dbReference type="Proteomes" id="UP000266385"/>
    </source>
</evidence>
<dbReference type="InterPro" id="IPR010239">
    <property type="entry name" value="CHP02001"/>
</dbReference>
<dbReference type="EMBL" id="QWFX01000005">
    <property type="protein sequence ID" value="RIJ33166.1"/>
    <property type="molecule type" value="Genomic_DNA"/>
</dbReference>
<organism evidence="1 2">
    <name type="scientific">Henriciella mobilis</name>
    <dbReference type="NCBI Taxonomy" id="2305467"/>
    <lineage>
        <taxon>Bacteria</taxon>
        <taxon>Pseudomonadati</taxon>
        <taxon>Pseudomonadota</taxon>
        <taxon>Alphaproteobacteria</taxon>
        <taxon>Hyphomonadales</taxon>
        <taxon>Hyphomonadaceae</taxon>
        <taxon>Henriciella</taxon>
    </lineage>
</organism>
<dbReference type="OrthoDB" id="9793561at2"/>
<protein>
    <recommendedName>
        <fullName evidence="3">Porin</fullName>
    </recommendedName>
</protein>
<dbReference type="AlphaFoldDB" id="A0A399RNB9"/>
<evidence type="ECO:0000313" key="1">
    <source>
        <dbReference type="EMBL" id="RIJ33166.1"/>
    </source>
</evidence>
<accession>A0A399RNB9</accession>
<proteinExistence type="predicted"/>
<comment type="caution">
    <text evidence="1">The sequence shown here is derived from an EMBL/GenBank/DDBJ whole genome shotgun (WGS) entry which is preliminary data.</text>
</comment>
<dbReference type="Proteomes" id="UP000266385">
    <property type="component" value="Unassembled WGS sequence"/>
</dbReference>
<gene>
    <name evidence="1" type="ORF">D1223_01895</name>
</gene>
<dbReference type="Pfam" id="PF09694">
    <property type="entry name" value="Gcw_chp"/>
    <property type="match status" value="1"/>
</dbReference>
<reference evidence="1 2" key="1">
    <citation type="submission" date="2018-08" db="EMBL/GenBank/DDBJ databases">
        <title>Henriciella mobilis sp. nov., isolated from seawater.</title>
        <authorList>
            <person name="Cheng H."/>
            <person name="Wu Y.-H."/>
            <person name="Xu X.-W."/>
            <person name="Guo L.-L."/>
        </authorList>
    </citation>
    <scope>NUCLEOTIDE SEQUENCE [LARGE SCALE GENOMIC DNA]</scope>
    <source>
        <strain evidence="1 2">JN25</strain>
    </source>
</reference>
<name>A0A399RNB9_9PROT</name>
<evidence type="ECO:0008006" key="3">
    <source>
        <dbReference type="Google" id="ProtNLM"/>
    </source>
</evidence>
<dbReference type="NCBIfam" id="TIGR02001">
    <property type="entry name" value="gcw_chp"/>
    <property type="match status" value="1"/>
</dbReference>
<sequence length="216" mass="22865">MAIAATVAAGPALAEGEWSANVALTSDYKFRGISQTDGAPMVSGGFDWASDSFYVGTWASGVDFGDGTSTEIDIYAGFTPTVGVFDLDIGAIYYLYPDAPDEPEQNFVELYAGGSTTVGEFLDIGASIAYSPEFYYETGQAFYYALSAGVPLGESFGLDATLGYSAGDEDEGFVDYTDYSVGLTTSAEGFDFDLRYVGTDLDDDDGSIIFTIARAM</sequence>